<proteinExistence type="inferred from homology"/>
<comment type="similarity">
    <text evidence="1">Belongs to the glycosyl hydrolase 25 family.</text>
</comment>
<dbReference type="GO" id="GO:0016998">
    <property type="term" value="P:cell wall macromolecule catabolic process"/>
    <property type="evidence" value="ECO:0007669"/>
    <property type="project" value="InterPro"/>
</dbReference>
<gene>
    <name evidence="3" type="ORF">DWX53_07090</name>
</gene>
<dbReference type="Proteomes" id="UP000283630">
    <property type="component" value="Unassembled WGS sequence"/>
</dbReference>
<dbReference type="InterPro" id="IPR002053">
    <property type="entry name" value="Glyco_hydro_25"/>
</dbReference>
<comment type="caution">
    <text evidence="3">The sequence shown here is derived from an EMBL/GenBank/DDBJ whole genome shotgun (WGS) entry which is preliminary data.</text>
</comment>
<sequence>MEKKAVKKRTGIIEKRHNMKKVIALLTSIALIIGSLGLSNISVNAMENGSVNEIVTEQEEKTTETDITDGENESSEQENEIEQEENSEVEEQTPVNPTPEEVQNEEAPELTDRANSWRYQDGELIIQGSSFRRSRARAYNPNATRKGIDVSHHNGVIDWEKVKAAGVDFVIIRCGYGQNQTNQDDRQWERNVSECERLGIPYGVYLYSYATNTSAAMSEAQHVLRLIRGHRLSYPVYFDMEDNSTVGSDLAAIASTFCNTIRNAGYPVGVYANLNWWNNYLTNSCFSQWYKWVAQYNDTCNYTGKYEIWQYSANGNVDGITEGSGRVDMNYLIGYPEDHGTQVNDDITDIPEETKNIITYSAHISNKGWLDSVGNGVATGAICQNQQLEAIKLNVNSETGIGVSYQTLIKGQGWQDTKSDDEISGTVGEGIPVNAIRIQLTGENATQYDIYYRTYLRGIGWLDWAKNGAESGSEDVEVEAYQVVVLPSGSVAPGNTVNTFHSVNMNMQAHASDYGWLAEKNNGNIIGTTGQGKGLEAYRLSLEKKNLGISYSSCVAGNWQNEVSDGAISGTTGQSKHIEAIRVNLTGEEKDNYQVYYRVHVSNLGWLGWTCDGQSAGTKNYGYPIEAIQVYVVSKDISGIPELGEAYKEKIDNVRYQAHVSNVGWQKTVVNGKIAGTTGEKKAVEAYKVETDISGLTVEYASCDKSNQWQSWVTSGEISGTVGASKALEAIKIRLSGEESEKYNVYYRAHVSNFGWLGWTSNGEAAGSKGYGNNIEAIQIMILPEGDANTPELGESYKEKGIDVAYRAHVHNVGWQSYVEGEKQAGTTGRSLPIEALQIKIENSSYEGKIEYCTHVSNIGWQPYVEGGKQAGTTGRALSVEAMKIKLTGELAEHYDIYYRAHVSNIGWQNWVKNDEIAGTTGKSLPIEAVQIKLVEK</sequence>
<dbReference type="GO" id="GO:0009253">
    <property type="term" value="P:peptidoglycan catabolic process"/>
    <property type="evidence" value="ECO:0007669"/>
    <property type="project" value="InterPro"/>
</dbReference>
<dbReference type="Pfam" id="PF01183">
    <property type="entry name" value="Glyco_hydro_25"/>
    <property type="match status" value="1"/>
</dbReference>
<evidence type="ECO:0008006" key="5">
    <source>
        <dbReference type="Google" id="ProtNLM"/>
    </source>
</evidence>
<dbReference type="PANTHER" id="PTHR34135">
    <property type="entry name" value="LYSOZYME"/>
    <property type="match status" value="1"/>
</dbReference>
<feature type="compositionally biased region" description="Acidic residues" evidence="2">
    <location>
        <begin position="66"/>
        <end position="91"/>
    </location>
</feature>
<dbReference type="GO" id="GO:0016052">
    <property type="term" value="P:carbohydrate catabolic process"/>
    <property type="evidence" value="ECO:0007669"/>
    <property type="project" value="TreeGrafter"/>
</dbReference>
<evidence type="ECO:0000256" key="1">
    <source>
        <dbReference type="ARBA" id="ARBA00010646"/>
    </source>
</evidence>
<dbReference type="Gene3D" id="3.20.20.80">
    <property type="entry name" value="Glycosidases"/>
    <property type="match status" value="1"/>
</dbReference>
<dbReference type="SUPFAM" id="SSF51445">
    <property type="entry name" value="(Trans)glycosidases"/>
    <property type="match status" value="1"/>
</dbReference>
<name>A0A412MF55_9FIRM</name>
<dbReference type="GO" id="GO:0003796">
    <property type="term" value="F:lysozyme activity"/>
    <property type="evidence" value="ECO:0007669"/>
    <property type="project" value="InterPro"/>
</dbReference>
<reference evidence="3 4" key="1">
    <citation type="submission" date="2018-08" db="EMBL/GenBank/DDBJ databases">
        <title>A genome reference for cultivated species of the human gut microbiota.</title>
        <authorList>
            <person name="Zou Y."/>
            <person name="Xue W."/>
            <person name="Luo G."/>
        </authorList>
    </citation>
    <scope>NUCLEOTIDE SEQUENCE [LARGE SCALE GENOMIC DNA]</scope>
    <source>
        <strain evidence="3 4">AF19-4AC</strain>
    </source>
</reference>
<evidence type="ECO:0000256" key="2">
    <source>
        <dbReference type="SAM" id="MobiDB-lite"/>
    </source>
</evidence>
<dbReference type="PROSITE" id="PS51904">
    <property type="entry name" value="GLYCOSYL_HYDROL_F25_2"/>
    <property type="match status" value="1"/>
</dbReference>
<accession>A0A412MF55</accession>
<organism evidence="3 4">
    <name type="scientific">Dorea formicigenerans</name>
    <dbReference type="NCBI Taxonomy" id="39486"/>
    <lineage>
        <taxon>Bacteria</taxon>
        <taxon>Bacillati</taxon>
        <taxon>Bacillota</taxon>
        <taxon>Clostridia</taxon>
        <taxon>Lachnospirales</taxon>
        <taxon>Lachnospiraceae</taxon>
        <taxon>Dorea</taxon>
    </lineage>
</organism>
<dbReference type="SMART" id="SM00728">
    <property type="entry name" value="ChW"/>
    <property type="match status" value="12"/>
</dbReference>
<evidence type="ECO:0000313" key="3">
    <source>
        <dbReference type="EMBL" id="RGT09446.1"/>
    </source>
</evidence>
<dbReference type="PANTHER" id="PTHR34135:SF2">
    <property type="entry name" value="LYSOZYME"/>
    <property type="match status" value="1"/>
</dbReference>
<dbReference type="Pfam" id="PF07538">
    <property type="entry name" value="ChW"/>
    <property type="match status" value="11"/>
</dbReference>
<dbReference type="InterPro" id="IPR017853">
    <property type="entry name" value="GH"/>
</dbReference>
<dbReference type="AlphaFoldDB" id="A0A412MF55"/>
<protein>
    <recommendedName>
        <fullName evidence="5">Lysozyme</fullName>
    </recommendedName>
</protein>
<evidence type="ECO:0000313" key="4">
    <source>
        <dbReference type="Proteomes" id="UP000283630"/>
    </source>
</evidence>
<dbReference type="CDD" id="cd06414">
    <property type="entry name" value="GH25_LytC-like"/>
    <property type="match status" value="1"/>
</dbReference>
<dbReference type="InterPro" id="IPR006637">
    <property type="entry name" value="ChW"/>
</dbReference>
<dbReference type="EMBL" id="QRWH01000005">
    <property type="protein sequence ID" value="RGT09446.1"/>
    <property type="molecule type" value="Genomic_DNA"/>
</dbReference>
<feature type="region of interest" description="Disordered" evidence="2">
    <location>
        <begin position="54"/>
        <end position="114"/>
    </location>
</feature>